<organism evidence="1 2">
    <name type="scientific">Candidatus Thiomargarita nelsonii</name>
    <dbReference type="NCBI Taxonomy" id="1003181"/>
    <lineage>
        <taxon>Bacteria</taxon>
        <taxon>Pseudomonadati</taxon>
        <taxon>Pseudomonadota</taxon>
        <taxon>Gammaproteobacteria</taxon>
        <taxon>Thiotrichales</taxon>
        <taxon>Thiotrichaceae</taxon>
        <taxon>Thiomargarita</taxon>
    </lineage>
</organism>
<dbReference type="AlphaFoldDB" id="A0A176RUF4"/>
<sequence>MVSHSNVLISVSRRALGTPRKPKMVGWFSTKCWRRVDKVKWRVCQSCHDIFIAGEILLPTWRMTL</sequence>
<protein>
    <submittedName>
        <fullName evidence="1">Uncharacterized protein</fullName>
    </submittedName>
</protein>
<evidence type="ECO:0000313" key="2">
    <source>
        <dbReference type="Proteomes" id="UP000076962"/>
    </source>
</evidence>
<accession>A0A176RUF4</accession>
<keyword evidence="2" id="KW-1185">Reference proteome</keyword>
<dbReference type="EMBL" id="LUTY01002842">
    <property type="protein sequence ID" value="OAD19336.1"/>
    <property type="molecule type" value="Genomic_DNA"/>
</dbReference>
<evidence type="ECO:0000313" key="1">
    <source>
        <dbReference type="EMBL" id="OAD19336.1"/>
    </source>
</evidence>
<proteinExistence type="predicted"/>
<dbReference type="Proteomes" id="UP000076962">
    <property type="component" value="Unassembled WGS sequence"/>
</dbReference>
<comment type="caution">
    <text evidence="1">The sequence shown here is derived from an EMBL/GenBank/DDBJ whole genome shotgun (WGS) entry which is preliminary data.</text>
</comment>
<name>A0A176RUF4_9GAMM</name>
<reference evidence="1 2" key="1">
    <citation type="submission" date="2016-05" db="EMBL/GenBank/DDBJ databases">
        <title>Single-cell genome of chain-forming Candidatus Thiomargarita nelsonii and comparison to other large sulfur-oxidizing bacteria.</title>
        <authorList>
            <person name="Winkel M."/>
            <person name="Salman V."/>
            <person name="Woyke T."/>
            <person name="Schulz-Vogt H."/>
            <person name="Richter M."/>
            <person name="Flood B."/>
            <person name="Bailey J."/>
            <person name="Amann R."/>
            <person name="Mussmann M."/>
        </authorList>
    </citation>
    <scope>NUCLEOTIDE SEQUENCE [LARGE SCALE GENOMIC DNA]</scope>
    <source>
        <strain evidence="1 2">THI036</strain>
    </source>
</reference>
<gene>
    <name evidence="1" type="ORF">THIOM_005035</name>
</gene>